<dbReference type="AlphaFoldDB" id="A0A6G1WW45"/>
<evidence type="ECO:0000313" key="1">
    <source>
        <dbReference type="EMBL" id="MQW73978.1"/>
    </source>
</evidence>
<name>A0A6G1WW45_9HYPH</name>
<gene>
    <name evidence="1" type="ORF">GHJ91_34460</name>
</gene>
<dbReference type="EMBL" id="WISB01000244">
    <property type="protein sequence ID" value="MQW73978.1"/>
    <property type="molecule type" value="Genomic_DNA"/>
</dbReference>
<organism evidence="1">
    <name type="scientific">Sinorhizobium medicae</name>
    <dbReference type="NCBI Taxonomy" id="110321"/>
    <lineage>
        <taxon>Bacteria</taxon>
        <taxon>Pseudomonadati</taxon>
        <taxon>Pseudomonadota</taxon>
        <taxon>Alphaproteobacteria</taxon>
        <taxon>Hyphomicrobiales</taxon>
        <taxon>Rhizobiaceae</taxon>
        <taxon>Sinorhizobium/Ensifer group</taxon>
        <taxon>Sinorhizobium</taxon>
    </lineage>
</organism>
<reference evidence="1" key="1">
    <citation type="journal article" date="2013" name="Genome Biol.">
        <title>Comparative genomics of the core and accessory genomes of 48 Sinorhizobium strains comprising five genospecies.</title>
        <authorList>
            <person name="Sugawara M."/>
            <person name="Epstein B."/>
            <person name="Badgley B.D."/>
            <person name="Unno T."/>
            <person name="Xu L."/>
            <person name="Reese J."/>
            <person name="Gyaneshwar P."/>
            <person name="Denny R."/>
            <person name="Mudge J."/>
            <person name="Bharti A.K."/>
            <person name="Farmer A.D."/>
            <person name="May G.D."/>
            <person name="Woodward J.E."/>
            <person name="Medigue C."/>
            <person name="Vallenet D."/>
            <person name="Lajus A."/>
            <person name="Rouy Z."/>
            <person name="Martinez-Vaz B."/>
            <person name="Tiffin P."/>
            <person name="Young N.D."/>
            <person name="Sadowsky M.J."/>
        </authorList>
    </citation>
    <scope>NUCLEOTIDE SEQUENCE</scope>
    <source>
        <strain evidence="1">M1</strain>
    </source>
</reference>
<protein>
    <submittedName>
        <fullName evidence="1">Uncharacterized protein</fullName>
    </submittedName>
</protein>
<sequence>MGNLFICLDHDVFGLDRPKNINVIDSNKVERDAGGKPHPLFLIPLQRAAPVFND</sequence>
<comment type="caution">
    <text evidence="1">The sequence shown here is derived from an EMBL/GenBank/DDBJ whole genome shotgun (WGS) entry which is preliminary data.</text>
</comment>
<proteinExistence type="predicted"/>
<accession>A0A6G1WW45</accession>